<gene>
    <name evidence="5" type="ORF">DI536_34245</name>
</gene>
<dbReference type="Pfam" id="PF08308">
    <property type="entry name" value="PEGA"/>
    <property type="match status" value="2"/>
</dbReference>
<keyword evidence="3" id="KW-0732">Signal</keyword>
<feature type="domain" description="PEGA" evidence="4">
    <location>
        <begin position="87"/>
        <end position="143"/>
    </location>
</feature>
<evidence type="ECO:0000256" key="3">
    <source>
        <dbReference type="SAM" id="SignalP"/>
    </source>
</evidence>
<protein>
    <recommendedName>
        <fullName evidence="4">PEGA domain-containing protein</fullName>
    </recommendedName>
</protein>
<evidence type="ECO:0000256" key="2">
    <source>
        <dbReference type="SAM" id="Phobius"/>
    </source>
</evidence>
<name>A0A2W5SP70_9BACT</name>
<dbReference type="AlphaFoldDB" id="A0A2W5SP70"/>
<dbReference type="Proteomes" id="UP000249061">
    <property type="component" value="Unassembled WGS sequence"/>
</dbReference>
<sequence length="304" mass="31725">MMKRVWTVLLAVVFANSQAWAQDDDDDLAPLAPIGKPKAKPKPKPRPKAQPRQQKKTTKLDDDDDLAPLAPIATKGDLNVKAPNGLSGAVLSIDGREVGTLPMPAQSVTPGEHTVTVKRPGYAAFVKKVLVTGGKSVDVEPRLTAVAAVLTVTSDVEGAQVLLNGRNIGTAPLKDVEVPAGPAEVAVIKEGFKEDAQKINFVAGKDYPVVVRFNAGDARTLAASDRPLATNLTPLNDPTPVGGVTASDPEPITTKWYFWTGVAVVVVAAAAVTTGVLVGNANSTARAPEPTTVCTGMCDAVLNF</sequence>
<dbReference type="PANTHER" id="PTHR36194">
    <property type="entry name" value="S-LAYER-LIKE PROTEIN"/>
    <property type="match status" value="1"/>
</dbReference>
<feature type="domain" description="PEGA" evidence="4">
    <location>
        <begin position="149"/>
        <end position="214"/>
    </location>
</feature>
<feature type="compositionally biased region" description="Basic residues" evidence="1">
    <location>
        <begin position="37"/>
        <end position="57"/>
    </location>
</feature>
<dbReference type="InterPro" id="IPR013229">
    <property type="entry name" value="PEGA"/>
</dbReference>
<dbReference type="EMBL" id="QFQP01000058">
    <property type="protein sequence ID" value="PZR04420.1"/>
    <property type="molecule type" value="Genomic_DNA"/>
</dbReference>
<keyword evidence="2" id="KW-1133">Transmembrane helix</keyword>
<dbReference type="PANTHER" id="PTHR36194:SF1">
    <property type="entry name" value="S-LAYER-LIKE PROTEIN"/>
    <property type="match status" value="1"/>
</dbReference>
<feature type="transmembrane region" description="Helical" evidence="2">
    <location>
        <begin position="256"/>
        <end position="278"/>
    </location>
</feature>
<evidence type="ECO:0000256" key="1">
    <source>
        <dbReference type="SAM" id="MobiDB-lite"/>
    </source>
</evidence>
<accession>A0A2W5SP70</accession>
<feature type="chain" id="PRO_5015839408" description="PEGA domain-containing protein" evidence="3">
    <location>
        <begin position="22"/>
        <end position="304"/>
    </location>
</feature>
<evidence type="ECO:0000259" key="4">
    <source>
        <dbReference type="Pfam" id="PF08308"/>
    </source>
</evidence>
<feature type="region of interest" description="Disordered" evidence="1">
    <location>
        <begin position="25"/>
        <end position="68"/>
    </location>
</feature>
<keyword evidence="2" id="KW-0812">Transmembrane</keyword>
<evidence type="ECO:0000313" key="5">
    <source>
        <dbReference type="EMBL" id="PZR04420.1"/>
    </source>
</evidence>
<keyword evidence="2" id="KW-0472">Membrane</keyword>
<reference evidence="5 6" key="1">
    <citation type="submission" date="2017-08" db="EMBL/GenBank/DDBJ databases">
        <title>Infants hospitalized years apart are colonized by the same room-sourced microbial strains.</title>
        <authorList>
            <person name="Brooks B."/>
            <person name="Olm M.R."/>
            <person name="Firek B.A."/>
            <person name="Baker R."/>
            <person name="Thomas B.C."/>
            <person name="Morowitz M.J."/>
            <person name="Banfield J.F."/>
        </authorList>
    </citation>
    <scope>NUCLEOTIDE SEQUENCE [LARGE SCALE GENOMIC DNA]</scope>
    <source>
        <strain evidence="5">S2_003_000_R2_14</strain>
    </source>
</reference>
<evidence type="ECO:0000313" key="6">
    <source>
        <dbReference type="Proteomes" id="UP000249061"/>
    </source>
</evidence>
<comment type="caution">
    <text evidence="5">The sequence shown here is derived from an EMBL/GenBank/DDBJ whole genome shotgun (WGS) entry which is preliminary data.</text>
</comment>
<organism evidence="5 6">
    <name type="scientific">Archangium gephyra</name>
    <dbReference type="NCBI Taxonomy" id="48"/>
    <lineage>
        <taxon>Bacteria</taxon>
        <taxon>Pseudomonadati</taxon>
        <taxon>Myxococcota</taxon>
        <taxon>Myxococcia</taxon>
        <taxon>Myxococcales</taxon>
        <taxon>Cystobacterineae</taxon>
        <taxon>Archangiaceae</taxon>
        <taxon>Archangium</taxon>
    </lineage>
</organism>
<proteinExistence type="predicted"/>
<feature type="signal peptide" evidence="3">
    <location>
        <begin position="1"/>
        <end position="21"/>
    </location>
</feature>